<dbReference type="Pfam" id="PF13578">
    <property type="entry name" value="Methyltransf_24"/>
    <property type="match status" value="1"/>
</dbReference>
<reference evidence="2" key="1">
    <citation type="submission" date="2016-11" db="EMBL/GenBank/DDBJ databases">
        <authorList>
            <person name="Varghese N."/>
            <person name="Submissions S."/>
        </authorList>
    </citation>
    <scope>NUCLEOTIDE SEQUENCE [LARGE SCALE GENOMIC DNA]</scope>
    <source>
        <strain evidence="2">GAS401</strain>
    </source>
</reference>
<gene>
    <name evidence="1" type="ORF">SAMN05444170_3946</name>
</gene>
<evidence type="ECO:0000313" key="1">
    <source>
        <dbReference type="EMBL" id="SHN79203.1"/>
    </source>
</evidence>
<dbReference type="SUPFAM" id="SSF53335">
    <property type="entry name" value="S-adenosyl-L-methionine-dependent methyltransferases"/>
    <property type="match status" value="1"/>
</dbReference>
<sequence>MTRIGTRAEVWFCNIVASFARYVAERALPESVPMLMRRDAVLDAFDYAKTNMQDAYSFLDRFEGLSQSIDDARRRFPSRTRVLEFGVYKAGMINYQAKKFPQFSFVGFDSFEGLQQRWSGMAPEKTFDLGGRLPKVRRNVALVKGWFAESGPRWKASNPAADIPLLVHVDCDTYAATVDVLELCSDYVEQGVVFHFDDYFGFPNWRTGGFKALKEISEKKRWRLTYLSYGTKEAAVLAEANAA</sequence>
<dbReference type="PANTHER" id="PTHR40036:SF1">
    <property type="entry name" value="MACROCIN O-METHYLTRANSFERASE"/>
    <property type="match status" value="1"/>
</dbReference>
<dbReference type="OrthoDB" id="9811332at2"/>
<protein>
    <recommendedName>
        <fullName evidence="3">Methyltransferase domain-containing protein</fullName>
    </recommendedName>
</protein>
<evidence type="ECO:0000313" key="2">
    <source>
        <dbReference type="Proteomes" id="UP000184096"/>
    </source>
</evidence>
<dbReference type="Gene3D" id="3.40.50.150">
    <property type="entry name" value="Vaccinia Virus protein VP39"/>
    <property type="match status" value="1"/>
</dbReference>
<dbReference type="RefSeq" id="WP_072820230.1">
    <property type="nucleotide sequence ID" value="NZ_LT670849.1"/>
</dbReference>
<dbReference type="Proteomes" id="UP000184096">
    <property type="component" value="Chromosome I"/>
</dbReference>
<name>A0A1M7U8B4_9BRAD</name>
<organism evidence="1 2">
    <name type="scientific">Bradyrhizobium erythrophlei</name>
    <dbReference type="NCBI Taxonomy" id="1437360"/>
    <lineage>
        <taxon>Bacteria</taxon>
        <taxon>Pseudomonadati</taxon>
        <taxon>Pseudomonadota</taxon>
        <taxon>Alphaproteobacteria</taxon>
        <taxon>Hyphomicrobiales</taxon>
        <taxon>Nitrobacteraceae</taxon>
        <taxon>Bradyrhizobium</taxon>
    </lineage>
</organism>
<dbReference type="AlphaFoldDB" id="A0A1M7U8B4"/>
<dbReference type="InterPro" id="IPR029063">
    <property type="entry name" value="SAM-dependent_MTases_sf"/>
</dbReference>
<evidence type="ECO:0008006" key="3">
    <source>
        <dbReference type="Google" id="ProtNLM"/>
    </source>
</evidence>
<dbReference type="InterPro" id="IPR008884">
    <property type="entry name" value="TylF_MeTrfase"/>
</dbReference>
<dbReference type="PANTHER" id="PTHR40036">
    <property type="entry name" value="MACROCIN O-METHYLTRANSFERASE"/>
    <property type="match status" value="1"/>
</dbReference>
<keyword evidence="2" id="KW-1185">Reference proteome</keyword>
<dbReference type="EMBL" id="LT670849">
    <property type="protein sequence ID" value="SHN79203.1"/>
    <property type="molecule type" value="Genomic_DNA"/>
</dbReference>
<proteinExistence type="predicted"/>
<accession>A0A1M7U8B4</accession>